<accession>A0A5D0I6Q6</accession>
<dbReference type="EMBL" id="VSDQ01000577">
    <property type="protein sequence ID" value="TYA78540.1"/>
    <property type="molecule type" value="Genomic_DNA"/>
</dbReference>
<evidence type="ECO:0008006" key="4">
    <source>
        <dbReference type="Google" id="ProtNLM"/>
    </source>
</evidence>
<dbReference type="Proteomes" id="UP000323930">
    <property type="component" value="Unassembled WGS sequence"/>
</dbReference>
<proteinExistence type="predicted"/>
<feature type="region of interest" description="Disordered" evidence="1">
    <location>
        <begin position="1"/>
        <end position="29"/>
    </location>
</feature>
<dbReference type="AlphaFoldDB" id="A0A5D0I6Q6"/>
<dbReference type="InterPro" id="IPR036890">
    <property type="entry name" value="HATPase_C_sf"/>
</dbReference>
<name>A0A5D0I6Q6_9FLAO</name>
<organism evidence="2 3">
    <name type="scientific">Seonamhaeicola marinus</name>
    <dbReference type="NCBI Taxonomy" id="1912246"/>
    <lineage>
        <taxon>Bacteria</taxon>
        <taxon>Pseudomonadati</taxon>
        <taxon>Bacteroidota</taxon>
        <taxon>Flavobacteriia</taxon>
        <taxon>Flavobacteriales</taxon>
        <taxon>Flavobacteriaceae</taxon>
    </lineage>
</organism>
<evidence type="ECO:0000256" key="1">
    <source>
        <dbReference type="SAM" id="MobiDB-lite"/>
    </source>
</evidence>
<sequence>MKKNFKKPKFKKWHDKRSKKIGRKPKRNRHYDPNKFPIYKNSRIEFIRAEPVIAPSNICLLSETYNSLEFYKELRRERNISKIGRTCFVQIDISQVEEFDYSSICVLIAIIRDLKSKGVYLRGNYPDNTECKNRIIESGILTFMFDNNGKPFKKSEKSDLLFIEKGSKILTREDNIRISKTVSNVVRHLTGNEKHLPKLRTILLEICGNSIEWAETYNKQWLFGVKYDDGKAIFTITDVGKGILKTLNKKFKHKLRDTFLMKKDDEILQGAFIKKYGSSSRKVNRNKGLPSIKNGSDIGIIQNLKVVTNNVILHYDKEFKSEVLNKHEFRGTLYRWEVTADTILKAS</sequence>
<protein>
    <recommendedName>
        <fullName evidence="4">STAS domain-containing protein</fullName>
    </recommendedName>
</protein>
<reference evidence="2 3" key="1">
    <citation type="submission" date="2019-08" db="EMBL/GenBank/DDBJ databases">
        <title>Seonamhaeicola sediminis sp. nov., isolated from marine sediment.</title>
        <authorList>
            <person name="Cao W.R."/>
        </authorList>
    </citation>
    <scope>NUCLEOTIDE SEQUENCE [LARGE SCALE GENOMIC DNA]</scope>
    <source>
        <strain evidence="2 3">B011</strain>
    </source>
</reference>
<evidence type="ECO:0000313" key="2">
    <source>
        <dbReference type="EMBL" id="TYA78540.1"/>
    </source>
</evidence>
<gene>
    <name evidence="2" type="ORF">FUA24_09295</name>
</gene>
<evidence type="ECO:0000313" key="3">
    <source>
        <dbReference type="Proteomes" id="UP000323930"/>
    </source>
</evidence>
<dbReference type="RefSeq" id="WP_148541638.1">
    <property type="nucleotide sequence ID" value="NZ_VSDQ01000577.1"/>
</dbReference>
<dbReference type="OrthoDB" id="838909at2"/>
<keyword evidence="3" id="KW-1185">Reference proteome</keyword>
<comment type="caution">
    <text evidence="2">The sequence shown here is derived from an EMBL/GenBank/DDBJ whole genome shotgun (WGS) entry which is preliminary data.</text>
</comment>
<dbReference type="Gene3D" id="3.30.565.10">
    <property type="entry name" value="Histidine kinase-like ATPase, C-terminal domain"/>
    <property type="match status" value="1"/>
</dbReference>